<accession>A0A843AG74</accession>
<proteinExistence type="predicted"/>
<dbReference type="Proteomes" id="UP000606900">
    <property type="component" value="Unassembled WGS sequence"/>
</dbReference>
<protein>
    <submittedName>
        <fullName evidence="1">Uncharacterized protein</fullName>
    </submittedName>
</protein>
<dbReference type="EMBL" id="JADIIL010000014">
    <property type="protein sequence ID" value="MBF4474572.1"/>
    <property type="molecule type" value="Genomic_DNA"/>
</dbReference>
<reference evidence="1" key="1">
    <citation type="submission" date="2020-10" db="EMBL/GenBank/DDBJ databases">
        <title>Dehalococcoides mccartyi of a TCE/Cr reducing biochatode.</title>
        <authorList>
            <person name="Matturro B."/>
        </authorList>
    </citation>
    <scope>NUCLEOTIDE SEQUENCE</scope>
    <source>
        <strain evidence="1">Bin2</strain>
    </source>
</reference>
<evidence type="ECO:0000313" key="1">
    <source>
        <dbReference type="EMBL" id="MBF4474572.1"/>
    </source>
</evidence>
<dbReference type="RefSeq" id="WP_276698613.1">
    <property type="nucleotide sequence ID" value="NZ_JADIIL010000014.1"/>
</dbReference>
<comment type="caution">
    <text evidence="1">The sequence shown here is derived from an EMBL/GenBank/DDBJ whole genome shotgun (WGS) entry which is preliminary data.</text>
</comment>
<organism evidence="1 2">
    <name type="scientific">Methanobacterium formicicum</name>
    <dbReference type="NCBI Taxonomy" id="2162"/>
    <lineage>
        <taxon>Archaea</taxon>
        <taxon>Methanobacteriati</taxon>
        <taxon>Methanobacteriota</taxon>
        <taxon>Methanomada group</taxon>
        <taxon>Methanobacteria</taxon>
        <taxon>Methanobacteriales</taxon>
        <taxon>Methanobacteriaceae</taxon>
        <taxon>Methanobacterium</taxon>
    </lineage>
</organism>
<dbReference type="AlphaFoldDB" id="A0A843AG74"/>
<gene>
    <name evidence="1" type="ORF">ISP06_03745</name>
</gene>
<evidence type="ECO:0000313" key="2">
    <source>
        <dbReference type="Proteomes" id="UP000606900"/>
    </source>
</evidence>
<name>A0A843AG74_METFO</name>
<sequence length="68" mass="7789">MSMKTRVLEETKTNFEKELEGHEADGWIPQWATKGTVVVLDHQEGGDGSTVFFDTQIIHTIVLQKWED</sequence>